<feature type="compositionally biased region" description="Low complexity" evidence="1">
    <location>
        <begin position="32"/>
        <end position="43"/>
    </location>
</feature>
<dbReference type="AlphaFoldDB" id="A0AAV3ZK70"/>
<gene>
    <name evidence="2" type="ORF">PoB_002285100</name>
</gene>
<comment type="caution">
    <text evidence="2">The sequence shown here is derived from an EMBL/GenBank/DDBJ whole genome shotgun (WGS) entry which is preliminary data.</text>
</comment>
<feature type="region of interest" description="Disordered" evidence="1">
    <location>
        <begin position="1"/>
        <end position="74"/>
    </location>
</feature>
<evidence type="ECO:0000256" key="1">
    <source>
        <dbReference type="SAM" id="MobiDB-lite"/>
    </source>
</evidence>
<dbReference type="Proteomes" id="UP000735302">
    <property type="component" value="Unassembled WGS sequence"/>
</dbReference>
<dbReference type="EMBL" id="BLXT01002667">
    <property type="protein sequence ID" value="GFN96345.1"/>
    <property type="molecule type" value="Genomic_DNA"/>
</dbReference>
<protein>
    <submittedName>
        <fullName evidence="2">Uncharacterized protein</fullName>
    </submittedName>
</protein>
<proteinExistence type="predicted"/>
<organism evidence="2 3">
    <name type="scientific">Plakobranchus ocellatus</name>
    <dbReference type="NCBI Taxonomy" id="259542"/>
    <lineage>
        <taxon>Eukaryota</taxon>
        <taxon>Metazoa</taxon>
        <taxon>Spiralia</taxon>
        <taxon>Lophotrochozoa</taxon>
        <taxon>Mollusca</taxon>
        <taxon>Gastropoda</taxon>
        <taxon>Heterobranchia</taxon>
        <taxon>Euthyneura</taxon>
        <taxon>Panpulmonata</taxon>
        <taxon>Sacoglossa</taxon>
        <taxon>Placobranchoidea</taxon>
        <taxon>Plakobranchidae</taxon>
        <taxon>Plakobranchus</taxon>
    </lineage>
</organism>
<evidence type="ECO:0000313" key="2">
    <source>
        <dbReference type="EMBL" id="GFN96345.1"/>
    </source>
</evidence>
<keyword evidence="3" id="KW-1185">Reference proteome</keyword>
<sequence>MESKTEAVSSRCVPPEDERSSSKQSNLRAARSSPDSGISSSMSRYGVTGKSWFQSSRAPRPPTGHIARDLSGTPWLSRSYTPSKGCGTSTGIDHALFGENDQPVGHNGSVLTSRFGRKEWSRECVDK</sequence>
<evidence type="ECO:0000313" key="3">
    <source>
        <dbReference type="Proteomes" id="UP000735302"/>
    </source>
</evidence>
<name>A0AAV3ZK70_9GAST</name>
<accession>A0AAV3ZK70</accession>
<reference evidence="2 3" key="1">
    <citation type="journal article" date="2021" name="Elife">
        <title>Chloroplast acquisition without the gene transfer in kleptoplastic sea slugs, Plakobranchus ocellatus.</title>
        <authorList>
            <person name="Maeda T."/>
            <person name="Takahashi S."/>
            <person name="Yoshida T."/>
            <person name="Shimamura S."/>
            <person name="Takaki Y."/>
            <person name="Nagai Y."/>
            <person name="Toyoda A."/>
            <person name="Suzuki Y."/>
            <person name="Arimoto A."/>
            <person name="Ishii H."/>
            <person name="Satoh N."/>
            <person name="Nishiyama T."/>
            <person name="Hasebe M."/>
            <person name="Maruyama T."/>
            <person name="Minagawa J."/>
            <person name="Obokata J."/>
            <person name="Shigenobu S."/>
        </authorList>
    </citation>
    <scope>NUCLEOTIDE SEQUENCE [LARGE SCALE GENOMIC DNA]</scope>
</reference>